<dbReference type="NCBIfam" id="TIGR01351">
    <property type="entry name" value="adk"/>
    <property type="match status" value="1"/>
</dbReference>
<dbReference type="InParanoid" id="A0A2R5G5V4"/>
<evidence type="ECO:0000259" key="7">
    <source>
        <dbReference type="Pfam" id="PF05191"/>
    </source>
</evidence>
<dbReference type="SUPFAM" id="SSF57774">
    <property type="entry name" value="Microbial and mitochondrial ADK, insert 'zinc finger' domain"/>
    <property type="match status" value="1"/>
</dbReference>
<dbReference type="InterPro" id="IPR006259">
    <property type="entry name" value="Adenyl_kin_sub"/>
</dbReference>
<feature type="domain" description="Adenylate kinase active site lid" evidence="7">
    <location>
        <begin position="160"/>
        <end position="195"/>
    </location>
</feature>
<dbReference type="GO" id="GO:0004017">
    <property type="term" value="F:AMP kinase activity"/>
    <property type="evidence" value="ECO:0007669"/>
    <property type="project" value="InterPro"/>
</dbReference>
<dbReference type="SUPFAM" id="SSF52540">
    <property type="entry name" value="P-loop containing nucleoside triphosphate hydrolases"/>
    <property type="match status" value="1"/>
</dbReference>
<evidence type="ECO:0000256" key="2">
    <source>
        <dbReference type="ARBA" id="ARBA00022679"/>
    </source>
</evidence>
<reference evidence="8 9" key="1">
    <citation type="submission" date="2017-12" db="EMBL/GenBank/DDBJ databases">
        <title>Sequencing, de novo assembly and annotation of complete genome of a new Thraustochytrid species, strain FCC1311.</title>
        <authorList>
            <person name="Sedici K."/>
            <person name="Godart F."/>
            <person name="Aiese Cigliano R."/>
            <person name="Sanseverino W."/>
            <person name="Barakat M."/>
            <person name="Ortet P."/>
            <person name="Marechal E."/>
            <person name="Cagnac O."/>
            <person name="Amato A."/>
        </authorList>
    </citation>
    <scope>NUCLEOTIDE SEQUENCE [LARGE SCALE GENOMIC DNA]</scope>
</reference>
<evidence type="ECO:0000256" key="4">
    <source>
        <dbReference type="ARBA" id="ARBA00022777"/>
    </source>
</evidence>
<dbReference type="InterPro" id="IPR033690">
    <property type="entry name" value="Adenylat_kinase_CS"/>
</dbReference>
<dbReference type="FunCoup" id="A0A2R5G5V4">
    <property type="interactions" value="395"/>
</dbReference>
<evidence type="ECO:0000313" key="9">
    <source>
        <dbReference type="Proteomes" id="UP000241890"/>
    </source>
</evidence>
<dbReference type="Pfam" id="PF05191">
    <property type="entry name" value="ADK_lid"/>
    <property type="match status" value="1"/>
</dbReference>
<dbReference type="PRINTS" id="PR00094">
    <property type="entry name" value="ADENYLTKNASE"/>
</dbReference>
<keyword evidence="2 5" id="KW-0808">Transferase</keyword>
<dbReference type="InterPro" id="IPR007862">
    <property type="entry name" value="Adenylate_kinase_lid-dom"/>
</dbReference>
<evidence type="ECO:0000256" key="6">
    <source>
        <dbReference type="SAM" id="MobiDB-lite"/>
    </source>
</evidence>
<keyword evidence="3" id="KW-0547">Nucleotide-binding</keyword>
<dbReference type="OrthoDB" id="439792at2759"/>
<dbReference type="Pfam" id="PF00406">
    <property type="entry name" value="ADK"/>
    <property type="match status" value="1"/>
</dbReference>
<evidence type="ECO:0000256" key="5">
    <source>
        <dbReference type="RuleBase" id="RU003330"/>
    </source>
</evidence>
<dbReference type="EMBL" id="BEYU01000020">
    <property type="protein sequence ID" value="GBG26370.1"/>
    <property type="molecule type" value="Genomic_DNA"/>
</dbReference>
<feature type="region of interest" description="Disordered" evidence="6">
    <location>
        <begin position="173"/>
        <end position="198"/>
    </location>
</feature>
<comment type="caution">
    <text evidence="8">The sequence shown here is derived from an EMBL/GenBank/DDBJ whole genome shotgun (WGS) entry which is preliminary data.</text>
</comment>
<comment type="similarity">
    <text evidence="1 5">Belongs to the adenylate kinase family.</text>
</comment>
<gene>
    <name evidence="8" type="ORF">FCC1311_025912</name>
</gene>
<dbReference type="AlphaFoldDB" id="A0A2R5G5V4"/>
<dbReference type="PROSITE" id="PS00113">
    <property type="entry name" value="ADENYLATE_KINASE"/>
    <property type="match status" value="1"/>
</dbReference>
<dbReference type="Gene3D" id="3.40.50.300">
    <property type="entry name" value="P-loop containing nucleotide triphosphate hydrolases"/>
    <property type="match status" value="1"/>
</dbReference>
<dbReference type="NCBIfam" id="NF011100">
    <property type="entry name" value="PRK14527.1"/>
    <property type="match status" value="1"/>
</dbReference>
<name>A0A2R5G5V4_9STRA</name>
<dbReference type="PANTHER" id="PTHR23359">
    <property type="entry name" value="NUCLEOTIDE KINASE"/>
    <property type="match status" value="1"/>
</dbReference>
<dbReference type="GO" id="GO:0005524">
    <property type="term" value="F:ATP binding"/>
    <property type="evidence" value="ECO:0007669"/>
    <property type="project" value="InterPro"/>
</dbReference>
<keyword evidence="9" id="KW-1185">Reference proteome</keyword>
<protein>
    <submittedName>
        <fullName evidence="8">Adenylate kinase</fullName>
    </submittedName>
</protein>
<dbReference type="FunFam" id="3.40.50.300:FF:000106">
    <property type="entry name" value="Adenylate kinase mitochondrial"/>
    <property type="match status" value="1"/>
</dbReference>
<sequence length="260" mass="29239">MMQTLARAHMAGSRALSPSMLTSSLAKRGLAAAAIDKEALDVVLITGPPGGGKGTLSKRLKKEFNFSHLSSGDILRSHMEEHTPLGEKAKAYVEAGDLVPDELMVDLIMHEVFEQSGRVLLDGFPRTLPQAKALEDKIEIDFVLNLEVPQEEIVERISDRWIHQHSGRMYSYAFNPPKEEGKDDETGEPLTRRADDEPDKVRHRLDMYMEVTYPLLAHYEEKGILYSFSGENHPELVRQNRRSDAIYTDLKALVQSKLEG</sequence>
<evidence type="ECO:0000256" key="3">
    <source>
        <dbReference type="ARBA" id="ARBA00022741"/>
    </source>
</evidence>
<evidence type="ECO:0000313" key="8">
    <source>
        <dbReference type="EMBL" id="GBG26370.1"/>
    </source>
</evidence>
<dbReference type="InterPro" id="IPR027417">
    <property type="entry name" value="P-loop_NTPase"/>
</dbReference>
<keyword evidence="4 5" id="KW-0418">Kinase</keyword>
<dbReference type="InterPro" id="IPR000850">
    <property type="entry name" value="Adenylat/UMP-CMP_kin"/>
</dbReference>
<dbReference type="CDD" id="cd01428">
    <property type="entry name" value="ADK"/>
    <property type="match status" value="1"/>
</dbReference>
<dbReference type="Proteomes" id="UP000241890">
    <property type="component" value="Unassembled WGS sequence"/>
</dbReference>
<evidence type="ECO:0000256" key="1">
    <source>
        <dbReference type="ARBA" id="ARBA00007220"/>
    </source>
</evidence>
<proteinExistence type="inferred from homology"/>
<accession>A0A2R5G5V4</accession>
<dbReference type="HAMAP" id="MF_00235">
    <property type="entry name" value="Adenylate_kinase_Adk"/>
    <property type="match status" value="1"/>
</dbReference>
<organism evidence="8 9">
    <name type="scientific">Hondaea fermentalgiana</name>
    <dbReference type="NCBI Taxonomy" id="2315210"/>
    <lineage>
        <taxon>Eukaryota</taxon>
        <taxon>Sar</taxon>
        <taxon>Stramenopiles</taxon>
        <taxon>Bigyra</taxon>
        <taxon>Labyrinthulomycetes</taxon>
        <taxon>Thraustochytrida</taxon>
        <taxon>Thraustochytriidae</taxon>
        <taxon>Hondaea</taxon>
    </lineage>
</organism>
<dbReference type="InterPro" id="IPR036193">
    <property type="entry name" value="ADK_active_lid_dom_sf"/>
</dbReference>